<gene>
    <name evidence="2" type="ORF">BRAD3257_2850</name>
</gene>
<sequence length="22" mass="2612">MTDYLPAGPLKRRKTRKDFNFG</sequence>
<accession>A0A2U3PXP2</accession>
<evidence type="ECO:0000313" key="2">
    <source>
        <dbReference type="EMBL" id="SPP93913.1"/>
    </source>
</evidence>
<reference evidence="2 3" key="1">
    <citation type="submission" date="2018-03" db="EMBL/GenBank/DDBJ databases">
        <authorList>
            <person name="Gully D."/>
        </authorList>
    </citation>
    <scope>NUCLEOTIDE SEQUENCE [LARGE SCALE GENOMIC DNA]</scope>
    <source>
        <strain evidence="2">ORS3257</strain>
    </source>
</reference>
<feature type="region of interest" description="Disordered" evidence="1">
    <location>
        <begin position="1"/>
        <end position="22"/>
    </location>
</feature>
<dbReference type="EMBL" id="LS398110">
    <property type="protein sequence ID" value="SPP93913.1"/>
    <property type="molecule type" value="Genomic_DNA"/>
</dbReference>
<name>A0A2U3PXP2_9BRAD</name>
<organism evidence="2 3">
    <name type="scientific">Bradyrhizobium vignae</name>
    <dbReference type="NCBI Taxonomy" id="1549949"/>
    <lineage>
        <taxon>Bacteria</taxon>
        <taxon>Pseudomonadati</taxon>
        <taxon>Pseudomonadota</taxon>
        <taxon>Alphaproteobacteria</taxon>
        <taxon>Hyphomicrobiales</taxon>
        <taxon>Nitrobacteraceae</taxon>
        <taxon>Bradyrhizobium</taxon>
    </lineage>
</organism>
<dbReference type="Proteomes" id="UP000246085">
    <property type="component" value="Chromosome BRAD3257"/>
</dbReference>
<dbReference type="KEGG" id="bvz:BRAD3257_2850"/>
<evidence type="ECO:0000256" key="1">
    <source>
        <dbReference type="SAM" id="MobiDB-lite"/>
    </source>
</evidence>
<protein>
    <submittedName>
        <fullName evidence="2">Uncharacterized protein</fullName>
    </submittedName>
</protein>
<evidence type="ECO:0000313" key="3">
    <source>
        <dbReference type="Proteomes" id="UP000246085"/>
    </source>
</evidence>
<dbReference type="AlphaFoldDB" id="A0A2U3PXP2"/>
<proteinExistence type="predicted"/>